<dbReference type="EMBL" id="BAAANN010000008">
    <property type="protein sequence ID" value="GAA1954156.1"/>
    <property type="molecule type" value="Genomic_DNA"/>
</dbReference>
<evidence type="ECO:0000313" key="2">
    <source>
        <dbReference type="EMBL" id="GAA1954156.1"/>
    </source>
</evidence>
<protein>
    <recommendedName>
        <fullName evidence="4">HTH arsR-type domain-containing protein</fullName>
    </recommendedName>
</protein>
<proteinExistence type="predicted"/>
<comment type="caution">
    <text evidence="2">The sequence shown here is derived from an EMBL/GenBank/DDBJ whole genome shotgun (WGS) entry which is preliminary data.</text>
</comment>
<accession>A0ABP5BZR5</accession>
<dbReference type="Proteomes" id="UP001501116">
    <property type="component" value="Unassembled WGS sequence"/>
</dbReference>
<reference evidence="3" key="1">
    <citation type="journal article" date="2019" name="Int. J. Syst. Evol. Microbiol.">
        <title>The Global Catalogue of Microorganisms (GCM) 10K type strain sequencing project: providing services to taxonomists for standard genome sequencing and annotation.</title>
        <authorList>
            <consortium name="The Broad Institute Genomics Platform"/>
            <consortium name="The Broad Institute Genome Sequencing Center for Infectious Disease"/>
            <person name="Wu L."/>
            <person name="Ma J."/>
        </authorList>
    </citation>
    <scope>NUCLEOTIDE SEQUENCE [LARGE SCALE GENOMIC DNA]</scope>
    <source>
        <strain evidence="3">JCM 14545</strain>
    </source>
</reference>
<evidence type="ECO:0000256" key="1">
    <source>
        <dbReference type="SAM" id="MobiDB-lite"/>
    </source>
</evidence>
<evidence type="ECO:0000313" key="3">
    <source>
        <dbReference type="Proteomes" id="UP001501116"/>
    </source>
</evidence>
<keyword evidence="3" id="KW-1185">Reference proteome</keyword>
<feature type="region of interest" description="Disordered" evidence="1">
    <location>
        <begin position="62"/>
        <end position="87"/>
    </location>
</feature>
<name>A0ABP5BZR5_9PSEU</name>
<organism evidence="2 3">
    <name type="scientific">Amycolatopsis minnesotensis</name>
    <dbReference type="NCBI Taxonomy" id="337894"/>
    <lineage>
        <taxon>Bacteria</taxon>
        <taxon>Bacillati</taxon>
        <taxon>Actinomycetota</taxon>
        <taxon>Actinomycetes</taxon>
        <taxon>Pseudonocardiales</taxon>
        <taxon>Pseudonocardiaceae</taxon>
        <taxon>Amycolatopsis</taxon>
    </lineage>
</organism>
<gene>
    <name evidence="2" type="ORF">GCM10009754_24400</name>
</gene>
<sequence length="289" mass="31837">MLADVLIFSLLTSTARSRPVLPERKWQVESPVRGGTVHWAPVGDQRRGPVTRRGRVLGYGRTHEPRVRRRQTRRPQGSALCARESSAGQRSVPEELLSEDLAFRVRRLADHGVNGLFDDLWPVVRTERQVLRLGSHCNTPIDVADDDLLLMPSVFCTSYVVSVVEPGLPTVIVYPARGSAHLAAGVIAGVRAELQAFLDEIGLAVLRGLAVPRTLDELEDLIAVHPVRIAGALERLRTDGLIGRRQRGTVFYRRGIGALLNGWRCGGCRSNAAEPAPSLSTATRRSWVW</sequence>
<evidence type="ECO:0008006" key="4">
    <source>
        <dbReference type="Google" id="ProtNLM"/>
    </source>
</evidence>